<dbReference type="VEuPathDB" id="VectorBase:GPAI036039"/>
<sequence length="115" mass="13098">MAQLNVTNAAVLKFTDKHNTTIEDNVGRRRITLYARTELSRVMNMDDGSVREKLLMALINRCDIYLYTMPSIHVRFPNVDLRLKLMFAEQLAQIVESIIIVASITHLILLGIAVI</sequence>
<feature type="transmembrane region" description="Helical" evidence="1">
    <location>
        <begin position="91"/>
        <end position="114"/>
    </location>
</feature>
<evidence type="ECO:0000313" key="3">
    <source>
        <dbReference type="Proteomes" id="UP000092445"/>
    </source>
</evidence>
<accession>A0A1B0A6R1</accession>
<keyword evidence="1" id="KW-0472">Membrane</keyword>
<proteinExistence type="predicted"/>
<dbReference type="AlphaFoldDB" id="A0A1B0A6R1"/>
<evidence type="ECO:0000256" key="1">
    <source>
        <dbReference type="SAM" id="Phobius"/>
    </source>
</evidence>
<dbReference type="Proteomes" id="UP000092445">
    <property type="component" value="Unassembled WGS sequence"/>
</dbReference>
<reference evidence="3" key="1">
    <citation type="submission" date="2014-03" db="EMBL/GenBank/DDBJ databases">
        <authorList>
            <person name="Aksoy S."/>
            <person name="Warren W."/>
            <person name="Wilson R.K."/>
        </authorList>
    </citation>
    <scope>NUCLEOTIDE SEQUENCE [LARGE SCALE GENOMIC DNA]</scope>
    <source>
        <strain evidence="3">IAEA</strain>
    </source>
</reference>
<keyword evidence="3" id="KW-1185">Reference proteome</keyword>
<reference evidence="2" key="2">
    <citation type="submission" date="2020-05" db="UniProtKB">
        <authorList>
            <consortium name="EnsemblMetazoa"/>
        </authorList>
    </citation>
    <scope>IDENTIFICATION</scope>
    <source>
        <strain evidence="2">IAEA</strain>
    </source>
</reference>
<keyword evidence="1" id="KW-0812">Transmembrane</keyword>
<name>A0A1B0A6R1_GLOPL</name>
<keyword evidence="1" id="KW-1133">Transmembrane helix</keyword>
<organism evidence="2 3">
    <name type="scientific">Glossina pallidipes</name>
    <name type="common">Tsetse fly</name>
    <dbReference type="NCBI Taxonomy" id="7398"/>
    <lineage>
        <taxon>Eukaryota</taxon>
        <taxon>Metazoa</taxon>
        <taxon>Ecdysozoa</taxon>
        <taxon>Arthropoda</taxon>
        <taxon>Hexapoda</taxon>
        <taxon>Insecta</taxon>
        <taxon>Pterygota</taxon>
        <taxon>Neoptera</taxon>
        <taxon>Endopterygota</taxon>
        <taxon>Diptera</taxon>
        <taxon>Brachycera</taxon>
        <taxon>Muscomorpha</taxon>
        <taxon>Hippoboscoidea</taxon>
        <taxon>Glossinidae</taxon>
        <taxon>Glossina</taxon>
    </lineage>
</organism>
<evidence type="ECO:0000313" key="2">
    <source>
        <dbReference type="EnsemblMetazoa" id="GPAI036039-PA"/>
    </source>
</evidence>
<dbReference type="EnsemblMetazoa" id="GPAI036039-RA">
    <property type="protein sequence ID" value="GPAI036039-PA"/>
    <property type="gene ID" value="GPAI036039"/>
</dbReference>
<protein>
    <submittedName>
        <fullName evidence="2">Uncharacterized protein</fullName>
    </submittedName>
</protein>